<dbReference type="GeneID" id="66128727"/>
<evidence type="ECO:0000313" key="2">
    <source>
        <dbReference type="EMBL" id="KAG7816634.1"/>
    </source>
</evidence>
<organism evidence="2 3">
    <name type="scientific">Pichia angusta</name>
    <name type="common">Yeast</name>
    <name type="synonym">Hansenula polymorpha</name>
    <dbReference type="NCBI Taxonomy" id="870730"/>
    <lineage>
        <taxon>Eukaryota</taxon>
        <taxon>Fungi</taxon>
        <taxon>Dikarya</taxon>
        <taxon>Ascomycota</taxon>
        <taxon>Saccharomycotina</taxon>
        <taxon>Pichiomycetes</taxon>
        <taxon>Pichiales</taxon>
        <taxon>Pichiaceae</taxon>
        <taxon>Ogataea</taxon>
    </lineage>
</organism>
<reference evidence="2" key="1">
    <citation type="journal article" date="2021" name="G3 (Bethesda)">
        <title>Genomic diversity, chromosomal rearrangements, and interspecies hybridization in the ogataea polymorpha species complex.</title>
        <authorList>
            <person name="Hanson S.J."/>
            <person name="Cinneide E.O."/>
            <person name="Salzberg L.I."/>
            <person name="Wolfe K.H."/>
            <person name="McGowan J."/>
            <person name="Fitzpatrick D.A."/>
            <person name="Matlin K."/>
        </authorList>
    </citation>
    <scope>NUCLEOTIDE SEQUENCE</scope>
    <source>
        <strain evidence="2">61-244</strain>
    </source>
</reference>
<dbReference type="RefSeq" id="XP_043058168.1">
    <property type="nucleotide sequence ID" value="XM_043205400.1"/>
</dbReference>
<protein>
    <submittedName>
        <fullName evidence="2">Uncharacterized protein</fullName>
    </submittedName>
</protein>
<sequence length="135" mass="15971">MMESSFRHYSRYDPFSTSIKDLEQIFNFRVQLFDTRKSLGNELDSDLNVWLKKAHSAGKSRQQPPPAAESSKRRRLDTATSTCTFLDDFELFRYRDEIQELREEVISVHYQQYIGLQTKPASHKNHHEESRMVRG</sequence>
<gene>
    <name evidence="2" type="ORF">KL928_004676</name>
</gene>
<feature type="region of interest" description="Disordered" evidence="1">
    <location>
        <begin position="54"/>
        <end position="78"/>
    </location>
</feature>
<dbReference type="Proteomes" id="UP001196530">
    <property type="component" value="Unassembled WGS sequence"/>
</dbReference>
<evidence type="ECO:0000313" key="3">
    <source>
        <dbReference type="Proteomes" id="UP001196530"/>
    </source>
</evidence>
<proteinExistence type="predicted"/>
<dbReference type="EMBL" id="JAHLUX010000010">
    <property type="protein sequence ID" value="KAG7816634.1"/>
    <property type="molecule type" value="Genomic_DNA"/>
</dbReference>
<comment type="caution">
    <text evidence="2">The sequence shown here is derived from an EMBL/GenBank/DDBJ whole genome shotgun (WGS) entry which is preliminary data.</text>
</comment>
<accession>A0AAN6DBS9</accession>
<dbReference type="AlphaFoldDB" id="A0AAN6DBS9"/>
<name>A0AAN6DBS9_PICAN</name>
<evidence type="ECO:0000256" key="1">
    <source>
        <dbReference type="SAM" id="MobiDB-lite"/>
    </source>
</evidence>